<dbReference type="CDD" id="cd02440">
    <property type="entry name" value="AdoMet_MTases"/>
    <property type="match status" value="1"/>
</dbReference>
<dbReference type="PANTHER" id="PTHR42912">
    <property type="entry name" value="METHYLTRANSFERASE"/>
    <property type="match status" value="1"/>
</dbReference>
<dbReference type="Pfam" id="PF13649">
    <property type="entry name" value="Methyltransf_25"/>
    <property type="match status" value="1"/>
</dbReference>
<dbReference type="AlphaFoldDB" id="E7DPZ6"/>
<organism evidence="2">
    <name type="scientific">Nostoc flagelliforme str. Sunitezuoqi</name>
    <dbReference type="NCBI Taxonomy" id="676037"/>
    <lineage>
        <taxon>Bacteria</taxon>
        <taxon>Bacillati</taxon>
        <taxon>Cyanobacteriota</taxon>
        <taxon>Cyanophyceae</taxon>
        <taxon>Nostocales</taxon>
        <taxon>Nostocaceae</taxon>
        <taxon>Nostoc</taxon>
    </lineage>
</organism>
<protein>
    <submittedName>
        <fullName evidence="2">Methyltransferase</fullName>
    </submittedName>
</protein>
<proteinExistence type="predicted"/>
<sequence length="121" mass="13434">MLKQAFPEAEVIGLDLSPYMLVRAEDKARNAGLGIVWRHGNAEKTGFRDATFDLVTASLLFHETPDAVSQAILRESFRLLVAGGQVLTQPEFDGKKRLKTRQSKPCNNTGLSDLMSIKFNK</sequence>
<accession>E7DPZ6</accession>
<dbReference type="GO" id="GO:0008168">
    <property type="term" value="F:methyltransferase activity"/>
    <property type="evidence" value="ECO:0007669"/>
    <property type="project" value="UniProtKB-KW"/>
</dbReference>
<evidence type="ECO:0000259" key="1">
    <source>
        <dbReference type="Pfam" id="PF13649"/>
    </source>
</evidence>
<reference evidence="2" key="1">
    <citation type="journal article" date="2011" name="Acta Physiol. Plant.">
        <title>An investigation on the genetic background of Nostoc flagelliforme by similarity analysis of its partial genomic DNA and phylogenetic comparison of deduced related species.</title>
        <authorList>
            <person name="Gao X."/>
            <person name="Liu K."/>
            <person name="Qiu B.S."/>
        </authorList>
    </citation>
    <scope>NUCLEOTIDE SEQUENCE</scope>
    <source>
        <strain evidence="2">Sunitezuoqi</strain>
    </source>
</reference>
<dbReference type="SUPFAM" id="SSF53335">
    <property type="entry name" value="S-adenosyl-L-methionine-dependent methyltransferases"/>
    <property type="match status" value="1"/>
</dbReference>
<evidence type="ECO:0000313" key="2">
    <source>
        <dbReference type="EMBL" id="ADO19154.1"/>
    </source>
</evidence>
<feature type="domain" description="Methyltransferase" evidence="1">
    <location>
        <begin position="2"/>
        <end position="84"/>
    </location>
</feature>
<dbReference type="InterPro" id="IPR029063">
    <property type="entry name" value="SAM-dependent_MTases_sf"/>
</dbReference>
<dbReference type="InterPro" id="IPR050508">
    <property type="entry name" value="Methyltransf_Superfamily"/>
</dbReference>
<gene>
    <name evidence="2" type="ORF">Nfla_5804</name>
</gene>
<dbReference type="Gene3D" id="3.40.50.150">
    <property type="entry name" value="Vaccinia Virus protein VP39"/>
    <property type="match status" value="1"/>
</dbReference>
<keyword evidence="2" id="KW-0808">Transferase</keyword>
<name>E7DPZ6_9NOSO</name>
<dbReference type="EMBL" id="HQ291130">
    <property type="protein sequence ID" value="ADO19154.1"/>
    <property type="molecule type" value="Genomic_DNA"/>
</dbReference>
<keyword evidence="2" id="KW-0489">Methyltransferase</keyword>
<dbReference type="PANTHER" id="PTHR42912:SF80">
    <property type="entry name" value="METHYLTRANSFERASE DOMAIN-CONTAINING PROTEIN"/>
    <property type="match status" value="1"/>
</dbReference>
<dbReference type="InterPro" id="IPR041698">
    <property type="entry name" value="Methyltransf_25"/>
</dbReference>
<dbReference type="GO" id="GO:0032259">
    <property type="term" value="P:methylation"/>
    <property type="evidence" value="ECO:0007669"/>
    <property type="project" value="UniProtKB-KW"/>
</dbReference>